<dbReference type="Proteomes" id="UP000430692">
    <property type="component" value="Unassembled WGS sequence"/>
</dbReference>
<organism evidence="1 2">
    <name type="scientific">Shimazuella alba</name>
    <dbReference type="NCBI Taxonomy" id="2690964"/>
    <lineage>
        <taxon>Bacteria</taxon>
        <taxon>Bacillati</taxon>
        <taxon>Bacillota</taxon>
        <taxon>Bacilli</taxon>
        <taxon>Bacillales</taxon>
        <taxon>Thermoactinomycetaceae</taxon>
        <taxon>Shimazuella</taxon>
    </lineage>
</organism>
<sequence>MDDTMNDVTKLNEQEFRKSFFEVLGSKNLTEITEWVTAIQPNERTTLSLGQQLEQWQRNPTTEGRIQLLARSLYEQVNYGTIYEWSLFQNLYAIRILLEDSKGEMEEVQFSCLMEWVLRLEEIIWDDIRFVWIPNPYEYTFIFRRHNWELGSVFSRALEAKPNDCAQMFWSDIFQLADAMTKVKGARVDGTLVPDCQAVLLAYQQC</sequence>
<evidence type="ECO:0000313" key="2">
    <source>
        <dbReference type="Proteomes" id="UP000430692"/>
    </source>
</evidence>
<proteinExistence type="predicted"/>
<keyword evidence="2" id="KW-1185">Reference proteome</keyword>
<name>A0A6I4VUW2_9BACL</name>
<gene>
    <name evidence="1" type="ORF">GSM42_07560</name>
</gene>
<reference evidence="1 2" key="1">
    <citation type="submission" date="2019-12" db="EMBL/GenBank/DDBJ databases">
        <title>Whole-genome analyses of novel actinobacteria.</title>
        <authorList>
            <person name="Sahin N."/>
            <person name="Saygin H."/>
        </authorList>
    </citation>
    <scope>NUCLEOTIDE SEQUENCE [LARGE SCALE GENOMIC DNA]</scope>
    <source>
        <strain evidence="1 2">KC615</strain>
    </source>
</reference>
<accession>A0A6I4VUW2</accession>
<comment type="caution">
    <text evidence="1">The sequence shown here is derived from an EMBL/GenBank/DDBJ whole genome shotgun (WGS) entry which is preliminary data.</text>
</comment>
<dbReference type="EMBL" id="WUUL01000004">
    <property type="protein sequence ID" value="MXQ53586.1"/>
    <property type="molecule type" value="Genomic_DNA"/>
</dbReference>
<protein>
    <submittedName>
        <fullName evidence="1">Uncharacterized protein</fullName>
    </submittedName>
</protein>
<evidence type="ECO:0000313" key="1">
    <source>
        <dbReference type="EMBL" id="MXQ53586.1"/>
    </source>
</evidence>
<dbReference type="AlphaFoldDB" id="A0A6I4VUW2"/>
<dbReference type="RefSeq" id="WP_160800944.1">
    <property type="nucleotide sequence ID" value="NZ_WUUL01000004.1"/>
</dbReference>